<evidence type="ECO:0000256" key="7">
    <source>
        <dbReference type="SAM" id="Coils"/>
    </source>
</evidence>
<dbReference type="GO" id="GO:0008017">
    <property type="term" value="F:microtubule binding"/>
    <property type="evidence" value="ECO:0007669"/>
    <property type="project" value="TreeGrafter"/>
</dbReference>
<feature type="coiled-coil region" evidence="7">
    <location>
        <begin position="30"/>
        <end position="163"/>
    </location>
</feature>
<comment type="caution">
    <text evidence="9">The sequence shown here is derived from an EMBL/GenBank/DDBJ whole genome shotgun (WGS) entry which is preliminary data.</text>
</comment>
<organism evidence="9 10">
    <name type="scientific">Trichomalopsis sarcophagae</name>
    <dbReference type="NCBI Taxonomy" id="543379"/>
    <lineage>
        <taxon>Eukaryota</taxon>
        <taxon>Metazoa</taxon>
        <taxon>Ecdysozoa</taxon>
        <taxon>Arthropoda</taxon>
        <taxon>Hexapoda</taxon>
        <taxon>Insecta</taxon>
        <taxon>Pterygota</taxon>
        <taxon>Neoptera</taxon>
        <taxon>Endopterygota</taxon>
        <taxon>Hymenoptera</taxon>
        <taxon>Apocrita</taxon>
        <taxon>Proctotrupomorpha</taxon>
        <taxon>Chalcidoidea</taxon>
        <taxon>Pteromalidae</taxon>
        <taxon>Pteromalinae</taxon>
        <taxon>Trichomalopsis</taxon>
    </lineage>
</organism>
<gene>
    <name evidence="9" type="ORF">TSAR_013560</name>
</gene>
<evidence type="ECO:0000313" key="10">
    <source>
        <dbReference type="Proteomes" id="UP000215335"/>
    </source>
</evidence>
<feature type="coiled-coil region" evidence="7">
    <location>
        <begin position="303"/>
        <end position="372"/>
    </location>
</feature>
<name>A0A232FIX0_9HYME</name>
<evidence type="ECO:0000256" key="2">
    <source>
        <dbReference type="ARBA" id="ARBA00010841"/>
    </source>
</evidence>
<dbReference type="PANTHER" id="PTHR31954">
    <property type="entry name" value="CILIA- AND FLAGELLA-ASSOCIATED PROTEIN 157"/>
    <property type="match status" value="1"/>
</dbReference>
<feature type="region of interest" description="Disordered" evidence="8">
    <location>
        <begin position="440"/>
        <end position="478"/>
    </location>
</feature>
<comment type="subcellular location">
    <subcellularLocation>
        <location evidence="1">Cell projection</location>
        <location evidence="1">Cilium</location>
    </subcellularLocation>
</comment>
<dbReference type="EMBL" id="NNAY01000155">
    <property type="protein sequence ID" value="OXU30490.1"/>
    <property type="molecule type" value="Genomic_DNA"/>
</dbReference>
<evidence type="ECO:0000313" key="9">
    <source>
        <dbReference type="EMBL" id="OXU30490.1"/>
    </source>
</evidence>
<evidence type="ECO:0000256" key="3">
    <source>
        <dbReference type="ARBA" id="ARBA00014087"/>
    </source>
</evidence>
<proteinExistence type="inferred from homology"/>
<keyword evidence="5" id="KW-0969">Cilium</keyword>
<keyword evidence="4 7" id="KW-0175">Coiled coil</keyword>
<keyword evidence="6" id="KW-0966">Cell projection</keyword>
<comment type="similarity">
    <text evidence="2">Belongs to the CFAP157 family.</text>
</comment>
<dbReference type="OrthoDB" id="166611at2759"/>
<dbReference type="GO" id="GO:0036064">
    <property type="term" value="C:ciliary basal body"/>
    <property type="evidence" value="ECO:0007669"/>
    <property type="project" value="TreeGrafter"/>
</dbReference>
<evidence type="ECO:0000256" key="6">
    <source>
        <dbReference type="ARBA" id="ARBA00023273"/>
    </source>
</evidence>
<accession>A0A232FIX0</accession>
<dbReference type="PANTHER" id="PTHR31954:SF1">
    <property type="entry name" value="CILIA- AND FLAGELLA-ASSOCIATED PROTEIN 157"/>
    <property type="match status" value="1"/>
</dbReference>
<evidence type="ECO:0000256" key="4">
    <source>
        <dbReference type="ARBA" id="ARBA00023054"/>
    </source>
</evidence>
<evidence type="ECO:0000256" key="5">
    <source>
        <dbReference type="ARBA" id="ARBA00023069"/>
    </source>
</evidence>
<dbReference type="Proteomes" id="UP000215335">
    <property type="component" value="Unassembled WGS sequence"/>
</dbReference>
<dbReference type="InterPro" id="IPR038844">
    <property type="entry name" value="CFAP157"/>
</dbReference>
<feature type="compositionally biased region" description="Polar residues" evidence="8">
    <location>
        <begin position="444"/>
        <end position="466"/>
    </location>
</feature>
<protein>
    <recommendedName>
        <fullName evidence="3">Cilia- and flagella-associated protein 157</fullName>
    </recommendedName>
</protein>
<dbReference type="AlphaFoldDB" id="A0A232FIX0"/>
<keyword evidence="10" id="KW-1185">Reference proteome</keyword>
<sequence>MKKKGGKKEKKARKKNFVNELETVTFEQQILENNRQLARLRSRNEELEAEAETLKERLDQLEENKADLTAHLQRALRKKTEEAEELQERLVALEKLRKEEEQAFKKKEESMEHEYKTMENNLTAEIKLAAGKLNALEDWRLARIDLMNKFEDQEKRMAEQEIRHKESLYEAEKKLIIGKAKMQNELEKRLTELAESFRAATNLRLADATQRAVRENVSLHQELNGLLNHCRELDARMQSHKESERGLRLQAALYEAEARLALNKLIKQNRLIERLAQEQHLMSRAIGRARRAEEYAIRGEQALEQARLSCAEARDRARVLEQNVETSRGSRDDSMREARDNCREIEKLARILAEAKEAIRQALQVLVQAEMSDRGDEQAEDACSSCFLDLKEKLLHALLDILASYQDPNDFERVTEIESETVIENLYEFGNLGLIPSFGRAPEATSSAPSKRDIPSSSGRRISHQQGEGKRVSESSFTVADCSCDL</sequence>
<evidence type="ECO:0000256" key="8">
    <source>
        <dbReference type="SAM" id="MobiDB-lite"/>
    </source>
</evidence>
<evidence type="ECO:0000256" key="1">
    <source>
        <dbReference type="ARBA" id="ARBA00004138"/>
    </source>
</evidence>
<reference evidence="9 10" key="1">
    <citation type="journal article" date="2017" name="Curr. Biol.">
        <title>The Evolution of Venom by Co-option of Single-Copy Genes.</title>
        <authorList>
            <person name="Martinson E.O."/>
            <person name="Mrinalini"/>
            <person name="Kelkar Y.D."/>
            <person name="Chang C.H."/>
            <person name="Werren J.H."/>
        </authorList>
    </citation>
    <scope>NUCLEOTIDE SEQUENCE [LARGE SCALE GENOMIC DNA]</scope>
    <source>
        <strain evidence="9 10">Alberta</strain>
        <tissue evidence="9">Whole body</tissue>
    </source>
</reference>
<dbReference type="STRING" id="543379.A0A232FIX0"/>